<comment type="caution">
    <text evidence="13">The sequence shown here is derived from an EMBL/GenBank/DDBJ whole genome shotgun (WGS) entry which is preliminary data.</text>
</comment>
<comment type="similarity">
    <text evidence="1 7 8">Belongs to the peptidase S8 family.</text>
</comment>
<evidence type="ECO:0000259" key="12">
    <source>
        <dbReference type="Pfam" id="PF02225"/>
    </source>
</evidence>
<accession>A0ABV9CME4</accession>
<dbReference type="InterPro" id="IPR051048">
    <property type="entry name" value="Peptidase_S8/S53_subtilisin"/>
</dbReference>
<feature type="active site" description="Charge relay system" evidence="7">
    <location>
        <position position="457"/>
    </location>
</feature>
<sequence length="1242" mass="129797">MKQAHSRWSMLAIAGASVLALASPVTALADTPHPPTSPGAARAASDGVPPGTHSVTLVTGDVVTTRRSPEPGRSGGTVVVRGPGGSPAQAHVTESGGDLYVYPESVLPYVAEGILDRRLFDISDLIADGYDDARRDRLPLIVSYTQNAPGLRPAGPPPGATRVRDLAGVQGAALSEERARSAEFWSAVTGAPAGAARQAAPAKPAFAGGIARIWLDGLVKADLADTTAQIGAPEVWAGGDTGQGVDVAVLDTGVDTGHPDLAGRLAATRSFVPQEDVEDRNGHGTHVASTVAGTGAASEGREKGVAPGAELHIGKVLSSSGSGMDSWVLAGMEWAAVEQRAKVINMSLGSDVPSDGTDPLSAAVDRLSAQTGALFVVAAGNTGAPYSISGPGAADAALTVGAVDSADSPASFSSQGPRVGDGALKPEITAPGVDVLAARSRYAPEGEGDYQTLSGTSMATPHVAGAAALLAAAHPELSGGQLKDLLASSSLPTPAYDAFQGGSGRLDVAAASRAGVLASAAAFAGQVRAGASGAVERPVTYTNITGSPVTLDLAVAAPNAPEGMFRLSTGRVVVPAHGTAGVTVTIDGSPATGNGRYSGQIMATGPDGKVAAHTAVSLGDVAHKLTMVLKDAQGRPMRGVVQLLRSGQDLPEFWIIDESGTAQTYLPDDVYSVLSFKTVQGVHGPNSQGMALLGDPEVRMDRDTTVTLDAGKIRRVDMTTPQKTEMTYQRLEYFRSMGGWSWRDYMEVQTSFDSLWAQPTTDEVTHGDFYLSARWRKELPALSVSTRTTDFTDVLRQDAITPLPEGRHKLPAVFAGDGASADYAGLDARGKAVVVRRNGTVGDADQATAAARAGAKLLLVRNDEPGRRVRPYSLDPFTPASIDVALLSTDEGEKLIEQVRGGRGTLTVDSQPVSPYVYDLMRTWHNTIPSDMVVRGGPKNLARVDVTFDSPDPARGGGEYRFDWPSYSEWGIGLTMREPVNGKRVDWVSTGGANAWGQEAYIDGLIYEIEPRATYRPGSTQSQEWFKPIERPHLNDNYKLPSRSGNWLNLDVPGYGGSDHVGMSMDYQLSRQTLTLYQGETRLAQGTGTVVGGTAPADGKLPYRLVVENSRDAAFSPYSSSTRTEWTFGSRAPAPDVQAVLPLVQLDYEITTDGAGKAARNAALTVSATALPGAVGAGRIGPITLDLSYDDGRTWHRATCDHDGRYRLSAPKNAAFMSLRASTKDSAGNGITQTITRATGLR</sequence>
<dbReference type="PROSITE" id="PS51892">
    <property type="entry name" value="SUBTILASE"/>
    <property type="match status" value="1"/>
</dbReference>
<dbReference type="InterPro" id="IPR036852">
    <property type="entry name" value="Peptidase_S8/S53_dom_sf"/>
</dbReference>
<dbReference type="Gene3D" id="3.40.50.200">
    <property type="entry name" value="Peptidase S8/S53 domain"/>
    <property type="match status" value="1"/>
</dbReference>
<gene>
    <name evidence="13" type="ORF">ACFO60_27125</name>
</gene>
<dbReference type="InterPro" id="IPR023827">
    <property type="entry name" value="Peptidase_S8_Asp-AS"/>
</dbReference>
<protein>
    <submittedName>
        <fullName evidence="13">S8 family serine peptidase</fullName>
    </submittedName>
</protein>
<evidence type="ECO:0000313" key="14">
    <source>
        <dbReference type="Proteomes" id="UP001596004"/>
    </source>
</evidence>
<dbReference type="SUPFAM" id="SSF52025">
    <property type="entry name" value="PA domain"/>
    <property type="match status" value="1"/>
</dbReference>
<dbReference type="InterPro" id="IPR046450">
    <property type="entry name" value="PA_dom_sf"/>
</dbReference>
<keyword evidence="2" id="KW-0964">Secreted</keyword>
<keyword evidence="14" id="KW-1185">Reference proteome</keyword>
<evidence type="ECO:0000256" key="3">
    <source>
        <dbReference type="ARBA" id="ARBA00022670"/>
    </source>
</evidence>
<dbReference type="Pfam" id="PF02225">
    <property type="entry name" value="PA"/>
    <property type="match status" value="1"/>
</dbReference>
<dbReference type="InterPro" id="IPR022398">
    <property type="entry name" value="Peptidase_S8_His-AS"/>
</dbReference>
<evidence type="ECO:0000256" key="7">
    <source>
        <dbReference type="PROSITE-ProRule" id="PRU01240"/>
    </source>
</evidence>
<evidence type="ECO:0000256" key="2">
    <source>
        <dbReference type="ARBA" id="ARBA00022525"/>
    </source>
</evidence>
<evidence type="ECO:0000256" key="10">
    <source>
        <dbReference type="SAM" id="SignalP"/>
    </source>
</evidence>
<evidence type="ECO:0000256" key="5">
    <source>
        <dbReference type="ARBA" id="ARBA00022801"/>
    </source>
</evidence>
<feature type="active site" description="Charge relay system" evidence="7">
    <location>
        <position position="251"/>
    </location>
</feature>
<dbReference type="Gene3D" id="3.50.30.30">
    <property type="match status" value="1"/>
</dbReference>
<feature type="domain" description="Peptidase S8/S53" evidence="11">
    <location>
        <begin position="242"/>
        <end position="498"/>
    </location>
</feature>
<dbReference type="PIRSF" id="PIRSF037852">
    <property type="entry name" value="Subtilisin_rel_SAV5721"/>
    <property type="match status" value="1"/>
</dbReference>
<evidence type="ECO:0000256" key="6">
    <source>
        <dbReference type="ARBA" id="ARBA00022825"/>
    </source>
</evidence>
<feature type="active site" description="Charge relay system" evidence="7">
    <location>
        <position position="283"/>
    </location>
</feature>
<feature type="signal peptide" evidence="10">
    <location>
        <begin position="1"/>
        <end position="29"/>
    </location>
</feature>
<dbReference type="InterPro" id="IPR015500">
    <property type="entry name" value="Peptidase_S8_subtilisin-rel"/>
</dbReference>
<keyword evidence="3 7" id="KW-0645">Protease</keyword>
<evidence type="ECO:0000256" key="4">
    <source>
        <dbReference type="ARBA" id="ARBA00022729"/>
    </source>
</evidence>
<dbReference type="PRINTS" id="PR00723">
    <property type="entry name" value="SUBTILISIN"/>
</dbReference>
<dbReference type="SUPFAM" id="SSF52743">
    <property type="entry name" value="Subtilisin-like"/>
    <property type="match status" value="1"/>
</dbReference>
<evidence type="ECO:0000256" key="8">
    <source>
        <dbReference type="RuleBase" id="RU003355"/>
    </source>
</evidence>
<name>A0ABV9CME4_9ACTN</name>
<reference evidence="14" key="1">
    <citation type="journal article" date="2019" name="Int. J. Syst. Evol. Microbiol.">
        <title>The Global Catalogue of Microorganisms (GCM) 10K type strain sequencing project: providing services to taxonomists for standard genome sequencing and annotation.</title>
        <authorList>
            <consortium name="The Broad Institute Genomics Platform"/>
            <consortium name="The Broad Institute Genome Sequencing Center for Infectious Disease"/>
            <person name="Wu L."/>
            <person name="Ma J."/>
        </authorList>
    </citation>
    <scope>NUCLEOTIDE SEQUENCE [LARGE SCALE GENOMIC DNA]</scope>
    <source>
        <strain evidence="14">CGMCC 4.7132</strain>
    </source>
</reference>
<evidence type="ECO:0000256" key="9">
    <source>
        <dbReference type="SAM" id="MobiDB-lite"/>
    </source>
</evidence>
<feature type="domain" description="PA" evidence="12">
    <location>
        <begin position="814"/>
        <end position="895"/>
    </location>
</feature>
<dbReference type="PROSITE" id="PS00138">
    <property type="entry name" value="SUBTILASE_SER"/>
    <property type="match status" value="1"/>
</dbReference>
<dbReference type="InterPro" id="IPR017296">
    <property type="entry name" value="Peptidase_S8A_SAM-P45"/>
</dbReference>
<feature type="chain" id="PRO_5045337892" evidence="10">
    <location>
        <begin position="30"/>
        <end position="1242"/>
    </location>
</feature>
<evidence type="ECO:0000256" key="1">
    <source>
        <dbReference type="ARBA" id="ARBA00011073"/>
    </source>
</evidence>
<keyword evidence="4 10" id="KW-0732">Signal</keyword>
<dbReference type="PROSITE" id="PS00136">
    <property type="entry name" value="SUBTILASE_ASP"/>
    <property type="match status" value="1"/>
</dbReference>
<evidence type="ECO:0000313" key="13">
    <source>
        <dbReference type="EMBL" id="MFC4534446.1"/>
    </source>
</evidence>
<dbReference type="Proteomes" id="UP001596004">
    <property type="component" value="Unassembled WGS sequence"/>
</dbReference>
<organism evidence="13 14">
    <name type="scientific">Sphaerisporangium dianthi</name>
    <dbReference type="NCBI Taxonomy" id="1436120"/>
    <lineage>
        <taxon>Bacteria</taxon>
        <taxon>Bacillati</taxon>
        <taxon>Actinomycetota</taxon>
        <taxon>Actinomycetes</taxon>
        <taxon>Streptosporangiales</taxon>
        <taxon>Streptosporangiaceae</taxon>
        <taxon>Sphaerisporangium</taxon>
    </lineage>
</organism>
<dbReference type="Pfam" id="PF00082">
    <property type="entry name" value="Peptidase_S8"/>
    <property type="match status" value="1"/>
</dbReference>
<dbReference type="PANTHER" id="PTHR43399:SF4">
    <property type="entry name" value="CELL WALL-ASSOCIATED PROTEASE"/>
    <property type="match status" value="1"/>
</dbReference>
<evidence type="ECO:0000259" key="11">
    <source>
        <dbReference type="Pfam" id="PF00082"/>
    </source>
</evidence>
<dbReference type="EMBL" id="JBHSFP010000022">
    <property type="protein sequence ID" value="MFC4534446.1"/>
    <property type="molecule type" value="Genomic_DNA"/>
</dbReference>
<dbReference type="InterPro" id="IPR003137">
    <property type="entry name" value="PA_domain"/>
</dbReference>
<proteinExistence type="inferred from homology"/>
<keyword evidence="5 7" id="KW-0378">Hydrolase</keyword>
<dbReference type="InterPro" id="IPR023828">
    <property type="entry name" value="Peptidase_S8_Ser-AS"/>
</dbReference>
<dbReference type="RefSeq" id="WP_380845106.1">
    <property type="nucleotide sequence ID" value="NZ_JBHSFP010000022.1"/>
</dbReference>
<keyword evidence="6 7" id="KW-0720">Serine protease</keyword>
<dbReference type="PANTHER" id="PTHR43399">
    <property type="entry name" value="SUBTILISIN-RELATED"/>
    <property type="match status" value="1"/>
</dbReference>
<dbReference type="PROSITE" id="PS00137">
    <property type="entry name" value="SUBTILASE_HIS"/>
    <property type="match status" value="1"/>
</dbReference>
<dbReference type="InterPro" id="IPR000209">
    <property type="entry name" value="Peptidase_S8/S53_dom"/>
</dbReference>
<feature type="region of interest" description="Disordered" evidence="9">
    <location>
        <begin position="29"/>
        <end position="88"/>
    </location>
</feature>